<dbReference type="InterPro" id="IPR036291">
    <property type="entry name" value="NAD(P)-bd_dom_sf"/>
</dbReference>
<gene>
    <name evidence="2" type="ORF">ABR189_06210</name>
</gene>
<dbReference type="SUPFAM" id="SSF51735">
    <property type="entry name" value="NAD(P)-binding Rossmann-fold domains"/>
    <property type="match status" value="1"/>
</dbReference>
<dbReference type="Pfam" id="PF01408">
    <property type="entry name" value="GFO_IDH_MocA"/>
    <property type="match status" value="1"/>
</dbReference>
<name>A0ABV2T1Q1_9BACT</name>
<dbReference type="PANTHER" id="PTHR43249">
    <property type="entry name" value="UDP-N-ACETYL-2-AMINO-2-DEOXY-D-GLUCURONATE OXIDASE"/>
    <property type="match status" value="1"/>
</dbReference>
<dbReference type="Gene3D" id="3.30.360.10">
    <property type="entry name" value="Dihydrodipicolinate Reductase, domain 2"/>
    <property type="match status" value="1"/>
</dbReference>
<dbReference type="PANTHER" id="PTHR43249:SF1">
    <property type="entry name" value="D-GLUCOSIDE 3-DEHYDROGENASE"/>
    <property type="match status" value="1"/>
</dbReference>
<organism evidence="2 3">
    <name type="scientific">Chitinophaga defluvii</name>
    <dbReference type="NCBI Taxonomy" id="3163343"/>
    <lineage>
        <taxon>Bacteria</taxon>
        <taxon>Pseudomonadati</taxon>
        <taxon>Bacteroidota</taxon>
        <taxon>Chitinophagia</taxon>
        <taxon>Chitinophagales</taxon>
        <taxon>Chitinophagaceae</taxon>
        <taxon>Chitinophaga</taxon>
    </lineage>
</organism>
<reference evidence="2 3" key="1">
    <citation type="submission" date="2024-06" db="EMBL/GenBank/DDBJ databases">
        <title>Chitinophaga defluvii sp. nov., isolated from municipal sewage.</title>
        <authorList>
            <person name="Zhang L."/>
        </authorList>
    </citation>
    <scope>NUCLEOTIDE SEQUENCE [LARGE SCALE GENOMIC DNA]</scope>
    <source>
        <strain evidence="2 3">H8</strain>
    </source>
</reference>
<dbReference type="RefSeq" id="WP_354659592.1">
    <property type="nucleotide sequence ID" value="NZ_JBEXAC010000001.1"/>
</dbReference>
<protein>
    <submittedName>
        <fullName evidence="2">Gfo/Idh/MocA family oxidoreductase</fullName>
    </submittedName>
</protein>
<dbReference type="Proteomes" id="UP001549749">
    <property type="component" value="Unassembled WGS sequence"/>
</dbReference>
<evidence type="ECO:0000313" key="3">
    <source>
        <dbReference type="Proteomes" id="UP001549749"/>
    </source>
</evidence>
<evidence type="ECO:0000259" key="1">
    <source>
        <dbReference type="Pfam" id="PF01408"/>
    </source>
</evidence>
<sequence length="376" mass="41826">MSHQKINIAIVGLGFGAEFIPIYKKHPHANLVAICQRNKTRLDAIGDAFDIAKRYTDYDELLKDPEIDAVHINTPIPDHGIQSIKALKAGKHVACTVPMATTVAECEEIVRLTKASGLTYMMMETVVYAREFLFMKSLYEKGELGKVQFMKASHQQDMDGWPNYWPGLPPMHYATHCVGPVLGLLRSEAEYVSCLGSGTIREELQAHYNSPYAVETTHIKLRNSDLCAQVYRSLFDVARQYRESFEVYGSKRSVEWPLIEGEELIVHTAKLPETDIPAKVACPDFAELLPESIRSFTTKGVYDADEHQHLSFTQGGGHGGSHPHLVHQFVNALVTKTAPYPNAVQSANITCVGILAHESARQGGKIIYLPEFTLSS</sequence>
<dbReference type="EMBL" id="JBEXAC010000001">
    <property type="protein sequence ID" value="MET6996951.1"/>
    <property type="molecule type" value="Genomic_DNA"/>
</dbReference>
<comment type="caution">
    <text evidence="2">The sequence shown here is derived from an EMBL/GenBank/DDBJ whole genome shotgun (WGS) entry which is preliminary data.</text>
</comment>
<dbReference type="SUPFAM" id="SSF55347">
    <property type="entry name" value="Glyceraldehyde-3-phosphate dehydrogenase-like, C-terminal domain"/>
    <property type="match status" value="1"/>
</dbReference>
<proteinExistence type="predicted"/>
<accession>A0ABV2T1Q1</accession>
<dbReference type="Gene3D" id="3.40.50.720">
    <property type="entry name" value="NAD(P)-binding Rossmann-like Domain"/>
    <property type="match status" value="1"/>
</dbReference>
<keyword evidence="3" id="KW-1185">Reference proteome</keyword>
<dbReference type="InterPro" id="IPR052515">
    <property type="entry name" value="Gfo/Idh/MocA_Oxidoreductase"/>
</dbReference>
<feature type="domain" description="Gfo/Idh/MocA-like oxidoreductase N-terminal" evidence="1">
    <location>
        <begin position="6"/>
        <end position="122"/>
    </location>
</feature>
<dbReference type="InterPro" id="IPR000683">
    <property type="entry name" value="Gfo/Idh/MocA-like_OxRdtase_N"/>
</dbReference>
<evidence type="ECO:0000313" key="2">
    <source>
        <dbReference type="EMBL" id="MET6996951.1"/>
    </source>
</evidence>